<sequence>MIALSEIDGKATVILGCTVGMNGIAVETPAKSSIAARNLLDLVGVAVEIPVNWLNRRK</sequence>
<dbReference type="EMBL" id="WTUZ01000021">
    <property type="protein sequence ID" value="MZQ84226.1"/>
    <property type="molecule type" value="Genomic_DNA"/>
</dbReference>
<reference evidence="1 2" key="1">
    <citation type="submission" date="2019-12" db="EMBL/GenBank/DDBJ databases">
        <title>Paenibacillus sp. nov. sp. isolated from soil.</title>
        <authorList>
            <person name="Kim J."/>
            <person name="Jeong S.E."/>
            <person name="Jung H.S."/>
            <person name="Jeon C.O."/>
        </authorList>
    </citation>
    <scope>NUCLEOTIDE SEQUENCE [LARGE SCALE GENOMIC DNA]</scope>
    <source>
        <strain evidence="1 2">5J-6</strain>
    </source>
</reference>
<name>A0A6L8V3U3_9BACL</name>
<comment type="caution">
    <text evidence="1">The sequence shown here is derived from an EMBL/GenBank/DDBJ whole genome shotgun (WGS) entry which is preliminary data.</text>
</comment>
<dbReference type="Proteomes" id="UP000481087">
    <property type="component" value="Unassembled WGS sequence"/>
</dbReference>
<accession>A0A6L8V3U3</accession>
<organism evidence="1 2">
    <name type="scientific">Paenibacillus silvestris</name>
    <dbReference type="NCBI Taxonomy" id="2606219"/>
    <lineage>
        <taxon>Bacteria</taxon>
        <taxon>Bacillati</taxon>
        <taxon>Bacillota</taxon>
        <taxon>Bacilli</taxon>
        <taxon>Bacillales</taxon>
        <taxon>Paenibacillaceae</taxon>
        <taxon>Paenibacillus</taxon>
    </lineage>
</organism>
<gene>
    <name evidence="1" type="ORF">GQF01_19100</name>
</gene>
<dbReference type="RefSeq" id="WP_161408356.1">
    <property type="nucleotide sequence ID" value="NZ_WTUZ01000021.1"/>
</dbReference>
<evidence type="ECO:0000313" key="1">
    <source>
        <dbReference type="EMBL" id="MZQ84226.1"/>
    </source>
</evidence>
<protein>
    <submittedName>
        <fullName evidence="1">Uncharacterized protein</fullName>
    </submittedName>
</protein>
<evidence type="ECO:0000313" key="2">
    <source>
        <dbReference type="Proteomes" id="UP000481087"/>
    </source>
</evidence>
<dbReference type="AlphaFoldDB" id="A0A6L8V3U3"/>
<keyword evidence="2" id="KW-1185">Reference proteome</keyword>
<proteinExistence type="predicted"/>